<protein>
    <recommendedName>
        <fullName evidence="10">G-protein coupled receptors family 1 profile domain-containing protein</fullName>
    </recommendedName>
</protein>
<dbReference type="Gene3D" id="1.20.1070.10">
    <property type="entry name" value="Rhodopsin 7-helix transmembrane proteins"/>
    <property type="match status" value="2"/>
</dbReference>
<feature type="compositionally biased region" description="Polar residues" evidence="8">
    <location>
        <begin position="226"/>
        <end position="236"/>
    </location>
</feature>
<keyword evidence="7" id="KW-0807">Transducer</keyword>
<feature type="domain" description="G-protein coupled receptors family 1 profile" evidence="10">
    <location>
        <begin position="21"/>
        <end position="429"/>
    </location>
</feature>
<keyword evidence="6" id="KW-0675">Receptor</keyword>
<keyword evidence="4" id="KW-0297">G-protein coupled receptor</keyword>
<evidence type="ECO:0000256" key="1">
    <source>
        <dbReference type="ARBA" id="ARBA00004141"/>
    </source>
</evidence>
<dbReference type="PANTHER" id="PTHR24238">
    <property type="entry name" value="G-PROTEIN COUPLED RECEPTOR"/>
    <property type="match status" value="1"/>
</dbReference>
<feature type="transmembrane region" description="Helical" evidence="9">
    <location>
        <begin position="410"/>
        <end position="432"/>
    </location>
</feature>
<dbReference type="Proteomes" id="UP000887568">
    <property type="component" value="Unplaced"/>
</dbReference>
<evidence type="ECO:0000256" key="4">
    <source>
        <dbReference type="ARBA" id="ARBA00023040"/>
    </source>
</evidence>
<feature type="region of interest" description="Disordered" evidence="8">
    <location>
        <begin position="310"/>
        <end position="361"/>
    </location>
</feature>
<dbReference type="Pfam" id="PF00001">
    <property type="entry name" value="7tm_1"/>
    <property type="match status" value="1"/>
</dbReference>
<feature type="transmembrane region" description="Helical" evidence="9">
    <location>
        <begin position="122"/>
        <end position="143"/>
    </location>
</feature>
<comment type="subcellular location">
    <subcellularLocation>
        <location evidence="1">Membrane</location>
        <topology evidence="1">Multi-pass membrane protein</topology>
    </subcellularLocation>
</comment>
<dbReference type="AlphaFoldDB" id="A0A914A7K0"/>
<dbReference type="PANTHER" id="PTHR24238:SF47">
    <property type="entry name" value="ECDYSTEROIDS_DOPAMINE RECEPTOR-RELATED"/>
    <property type="match status" value="1"/>
</dbReference>
<dbReference type="InterPro" id="IPR000276">
    <property type="entry name" value="GPCR_Rhodpsn"/>
</dbReference>
<organism evidence="11 12">
    <name type="scientific">Patiria miniata</name>
    <name type="common">Bat star</name>
    <name type="synonym">Asterina miniata</name>
    <dbReference type="NCBI Taxonomy" id="46514"/>
    <lineage>
        <taxon>Eukaryota</taxon>
        <taxon>Metazoa</taxon>
        <taxon>Echinodermata</taxon>
        <taxon>Eleutherozoa</taxon>
        <taxon>Asterozoa</taxon>
        <taxon>Asteroidea</taxon>
        <taxon>Valvatacea</taxon>
        <taxon>Valvatida</taxon>
        <taxon>Asterinidae</taxon>
        <taxon>Patiria</taxon>
    </lineage>
</organism>
<dbReference type="CDD" id="cd00637">
    <property type="entry name" value="7tm_classA_rhodopsin-like"/>
    <property type="match status" value="1"/>
</dbReference>
<dbReference type="PRINTS" id="PR00237">
    <property type="entry name" value="GPCRRHODOPSN"/>
</dbReference>
<feature type="transmembrane region" description="Helical" evidence="9">
    <location>
        <begin position="79"/>
        <end position="101"/>
    </location>
</feature>
<dbReference type="SUPFAM" id="SSF81321">
    <property type="entry name" value="Family A G protein-coupled receptor-like"/>
    <property type="match status" value="1"/>
</dbReference>
<feature type="transmembrane region" description="Helical" evidence="9">
    <location>
        <begin position="155"/>
        <end position="176"/>
    </location>
</feature>
<dbReference type="RefSeq" id="XP_038059837.1">
    <property type="nucleotide sequence ID" value="XM_038203909.1"/>
</dbReference>
<feature type="transmembrane region" description="Helical" evidence="9">
    <location>
        <begin position="372"/>
        <end position="398"/>
    </location>
</feature>
<keyword evidence="12" id="KW-1185">Reference proteome</keyword>
<keyword evidence="5 9" id="KW-0472">Membrane</keyword>
<keyword evidence="2 9" id="KW-0812">Transmembrane</keyword>
<dbReference type="GO" id="GO:0016020">
    <property type="term" value="C:membrane"/>
    <property type="evidence" value="ECO:0007669"/>
    <property type="project" value="UniProtKB-SubCell"/>
</dbReference>
<proteinExistence type="predicted"/>
<feature type="compositionally biased region" description="Polar residues" evidence="8">
    <location>
        <begin position="313"/>
        <end position="348"/>
    </location>
</feature>
<evidence type="ECO:0000256" key="3">
    <source>
        <dbReference type="ARBA" id="ARBA00022989"/>
    </source>
</evidence>
<evidence type="ECO:0000256" key="8">
    <source>
        <dbReference type="SAM" id="MobiDB-lite"/>
    </source>
</evidence>
<reference evidence="11" key="1">
    <citation type="submission" date="2022-11" db="UniProtKB">
        <authorList>
            <consortium name="EnsemblMetazoa"/>
        </authorList>
    </citation>
    <scope>IDENTIFICATION</scope>
</reference>
<evidence type="ECO:0000256" key="6">
    <source>
        <dbReference type="ARBA" id="ARBA00023170"/>
    </source>
</evidence>
<evidence type="ECO:0000256" key="9">
    <source>
        <dbReference type="SAM" id="Phobius"/>
    </source>
</evidence>
<keyword evidence="3 9" id="KW-1133">Transmembrane helix</keyword>
<evidence type="ECO:0000256" key="5">
    <source>
        <dbReference type="ARBA" id="ARBA00023136"/>
    </source>
</evidence>
<evidence type="ECO:0000313" key="11">
    <source>
        <dbReference type="EnsemblMetazoa" id="XP_038059837.1"/>
    </source>
</evidence>
<dbReference type="OrthoDB" id="5969463at2759"/>
<evidence type="ECO:0000256" key="2">
    <source>
        <dbReference type="ARBA" id="ARBA00022692"/>
    </source>
</evidence>
<evidence type="ECO:0000313" key="12">
    <source>
        <dbReference type="Proteomes" id="UP000887568"/>
    </source>
</evidence>
<dbReference type="GO" id="GO:0004930">
    <property type="term" value="F:G protein-coupled receptor activity"/>
    <property type="evidence" value="ECO:0007669"/>
    <property type="project" value="UniProtKB-KW"/>
</dbReference>
<evidence type="ECO:0000259" key="10">
    <source>
        <dbReference type="PROSITE" id="PS50262"/>
    </source>
</evidence>
<feature type="transmembrane region" description="Helical" evidence="9">
    <location>
        <begin position="40"/>
        <end position="59"/>
    </location>
</feature>
<feature type="region of interest" description="Disordered" evidence="8">
    <location>
        <begin position="226"/>
        <end position="258"/>
    </location>
</feature>
<sequence>MGLEIVIAIFQLLVFVVGVPGNLLILQVFFKKTRKTSTNVFIMALASADLMACLLRPVYVGMSLVLFTTGEYASIWIEITYTAFNSITVYSSAIITAAIAFDRYDAVCRPHTRLMSYRCAQVLALMCFIISIPMAIPSVLIYFNHTVPARLSKHIVTFSAYILALILVVVFYVMVYKAVLFRTKVRTKWGGRFTGITAAGETSVSMTGHTEVSALPLSREFTKLSPVTEQEASQAGNHVEDRVQPSVHPPCAQSPTSTAPTDLEIACVSEDKNAVVYHNLANTVVPSPDTTPAIPPPAYSVAISPACPPATPGPSSRISGGNLAVPNNSRIPTSSNFPERTGSTGRNRTPSERGKSSKTVAARMQNKTTRMLLLTTIVFFVTWIPYMCLSVLNTYFTITNENIRQEVGDVLNTASHLLFVNNAANPFIYVLANRQFRNDCKREVRKLMRSCSRR</sequence>
<evidence type="ECO:0000256" key="7">
    <source>
        <dbReference type="ARBA" id="ARBA00023224"/>
    </source>
</evidence>
<name>A0A914A7K0_PATMI</name>
<dbReference type="EnsemblMetazoa" id="XM_038203909.1">
    <property type="protein sequence ID" value="XP_038059837.1"/>
    <property type="gene ID" value="LOC119730855"/>
</dbReference>
<dbReference type="InterPro" id="IPR017452">
    <property type="entry name" value="GPCR_Rhodpsn_7TM"/>
</dbReference>
<accession>A0A914A7K0</accession>
<dbReference type="PROSITE" id="PS50262">
    <property type="entry name" value="G_PROTEIN_RECEP_F1_2"/>
    <property type="match status" value="1"/>
</dbReference>
<feature type="transmembrane region" description="Helical" evidence="9">
    <location>
        <begin position="6"/>
        <end position="28"/>
    </location>
</feature>
<dbReference type="SMART" id="SM01381">
    <property type="entry name" value="7TM_GPCR_Srsx"/>
    <property type="match status" value="1"/>
</dbReference>
<dbReference type="OMA" id="FVTWIPY"/>
<dbReference type="GeneID" id="119730855"/>